<keyword evidence="7" id="KW-0732">Signal</keyword>
<evidence type="ECO:0000256" key="4">
    <source>
        <dbReference type="PROSITE-ProRule" id="PRU00277"/>
    </source>
</evidence>
<evidence type="ECO:0000259" key="8">
    <source>
        <dbReference type="PROSITE" id="PS50059"/>
    </source>
</evidence>
<evidence type="ECO:0000256" key="3">
    <source>
        <dbReference type="ARBA" id="ARBA00023110"/>
    </source>
</evidence>
<dbReference type="EMBL" id="AAKRJY010000067">
    <property type="protein sequence ID" value="ECU8980738.1"/>
    <property type="molecule type" value="Genomic_DNA"/>
</dbReference>
<accession>A0A607II02</accession>
<dbReference type="PROSITE" id="PS50059">
    <property type="entry name" value="FKBP_PPIASE"/>
    <property type="match status" value="1"/>
</dbReference>
<dbReference type="GO" id="GO:0003755">
    <property type="term" value="F:peptidyl-prolyl cis-trans isomerase activity"/>
    <property type="evidence" value="ECO:0007669"/>
    <property type="project" value="UniProtKB-KW"/>
</dbReference>
<keyword evidence="5" id="KW-0175">Coiled coil</keyword>
<feature type="domain" description="PPIase FKBP-type" evidence="8">
    <location>
        <begin position="304"/>
        <end position="390"/>
    </location>
</feature>
<feature type="chain" id="PRO_5030145381" description="peptidylprolyl isomerase" evidence="7">
    <location>
        <begin position="24"/>
        <end position="402"/>
    </location>
</feature>
<evidence type="ECO:0000256" key="6">
    <source>
        <dbReference type="SAM" id="MobiDB-lite"/>
    </source>
</evidence>
<dbReference type="AlphaFoldDB" id="A0A607II02"/>
<dbReference type="Gene3D" id="1.10.287.460">
    <property type="entry name" value="Peptidyl-prolyl cis-trans isomerase, FKBP-type, N-terminal domain"/>
    <property type="match status" value="1"/>
</dbReference>
<dbReference type="InterPro" id="IPR001179">
    <property type="entry name" value="PPIase_FKBP_dom"/>
</dbReference>
<evidence type="ECO:0000256" key="5">
    <source>
        <dbReference type="SAM" id="Coils"/>
    </source>
</evidence>
<evidence type="ECO:0000313" key="9">
    <source>
        <dbReference type="EMBL" id="ECU8980738.1"/>
    </source>
</evidence>
<keyword evidence="3 4" id="KW-0697">Rotamase</keyword>
<feature type="coiled-coil region" evidence="5">
    <location>
        <begin position="68"/>
        <end position="158"/>
    </location>
</feature>
<dbReference type="Gene3D" id="3.10.50.40">
    <property type="match status" value="1"/>
</dbReference>
<dbReference type="InterPro" id="IPR000774">
    <property type="entry name" value="PPIase_FKBP_N"/>
</dbReference>
<dbReference type="SUPFAM" id="SSF54534">
    <property type="entry name" value="FKBP-like"/>
    <property type="match status" value="1"/>
</dbReference>
<proteinExistence type="predicted"/>
<dbReference type="InterPro" id="IPR036944">
    <property type="entry name" value="PPIase_FKBP_N_sf"/>
</dbReference>
<dbReference type="Pfam" id="PF00254">
    <property type="entry name" value="FKBP_C"/>
    <property type="match status" value="1"/>
</dbReference>
<reference evidence="9" key="1">
    <citation type="submission" date="2018-07" db="EMBL/GenBank/DDBJ databases">
        <authorList>
            <consortium name="PulseNet: The National Subtyping Network for Foodborne Disease Surveillance"/>
            <person name="Tarr C.L."/>
            <person name="Trees E."/>
            <person name="Katz L.S."/>
            <person name="Carleton-Romer H.A."/>
            <person name="Stroika S."/>
            <person name="Kucerova Z."/>
            <person name="Roache K.F."/>
            <person name="Sabol A.L."/>
            <person name="Besser J."/>
            <person name="Gerner-Smidt P."/>
        </authorList>
    </citation>
    <scope>NUCLEOTIDE SEQUENCE</scope>
    <source>
        <strain evidence="9">PNUSAS014556</strain>
    </source>
</reference>
<keyword evidence="4" id="KW-0413">Isomerase</keyword>
<sequence length="402" mass="44646">MRPGVIRTGMLMVVLWWGAPVCATEDLPEVLRYAREYVHAKQDDGKQSSGKAVRKSTTVTPTGTAQKLARTELIRRQQQIKIDELEKRLKDQASERGRLMAERDAARAALEQTREQKVKQSSEEEQLQTRVRQAETVLKQKNEEVESLKTTLSTMKTQQEQQAQLLEKLRLSATKPATEKTLSLKDAPARQAYATGVMFARDVREAQEGNRLLGIDLDKQALLAGLNDGLSGEKLRLTSEELAQASQAVEEAASKGYQAVTTTQKKNAEKFLKAFMKQKGARKAEQGFWYQVSYPGDGAWLQDEDVVDVVVEESLTDGTVVSDMDRSGSSLRQAVKAFPPVFAAGLKHLRNHGQITLVVPPDLAYGERGYPPSVPPGATMVYRIRVSDVVLPEAEKQKPAEE</sequence>
<dbReference type="InterPro" id="IPR046357">
    <property type="entry name" value="PPIase_dom_sf"/>
</dbReference>
<dbReference type="GO" id="GO:0006457">
    <property type="term" value="P:protein folding"/>
    <property type="evidence" value="ECO:0007669"/>
    <property type="project" value="InterPro"/>
</dbReference>
<evidence type="ECO:0000256" key="2">
    <source>
        <dbReference type="ARBA" id="ARBA00013194"/>
    </source>
</evidence>
<protein>
    <recommendedName>
        <fullName evidence="2 4">peptidylprolyl isomerase</fullName>
        <ecNumber evidence="2 4">5.2.1.8</ecNumber>
    </recommendedName>
</protein>
<evidence type="ECO:0000256" key="1">
    <source>
        <dbReference type="ARBA" id="ARBA00000971"/>
    </source>
</evidence>
<evidence type="ECO:0000256" key="7">
    <source>
        <dbReference type="SAM" id="SignalP"/>
    </source>
</evidence>
<dbReference type="EC" id="5.2.1.8" evidence="2 4"/>
<dbReference type="Pfam" id="PF01346">
    <property type="entry name" value="FKBP_N"/>
    <property type="match status" value="1"/>
</dbReference>
<feature type="region of interest" description="Disordered" evidence="6">
    <location>
        <begin position="41"/>
        <end position="60"/>
    </location>
</feature>
<organism evidence="9">
    <name type="scientific">Salmonella enterica subsp. enterica serovar Sandiego</name>
    <dbReference type="NCBI Taxonomy" id="1151002"/>
    <lineage>
        <taxon>Bacteria</taxon>
        <taxon>Pseudomonadati</taxon>
        <taxon>Pseudomonadota</taxon>
        <taxon>Gammaproteobacteria</taxon>
        <taxon>Enterobacterales</taxon>
        <taxon>Enterobacteriaceae</taxon>
        <taxon>Salmonella</taxon>
    </lineage>
</organism>
<comment type="caution">
    <text evidence="9">The sequence shown here is derived from an EMBL/GenBank/DDBJ whole genome shotgun (WGS) entry which is preliminary data.</text>
</comment>
<comment type="catalytic activity">
    <reaction evidence="1 4">
        <text>[protein]-peptidylproline (omega=180) = [protein]-peptidylproline (omega=0)</text>
        <dbReference type="Rhea" id="RHEA:16237"/>
        <dbReference type="Rhea" id="RHEA-COMP:10747"/>
        <dbReference type="Rhea" id="RHEA-COMP:10748"/>
        <dbReference type="ChEBI" id="CHEBI:83833"/>
        <dbReference type="ChEBI" id="CHEBI:83834"/>
        <dbReference type="EC" id="5.2.1.8"/>
    </reaction>
</comment>
<name>A0A607II02_SALET</name>
<feature type="signal peptide" evidence="7">
    <location>
        <begin position="1"/>
        <end position="23"/>
    </location>
</feature>
<gene>
    <name evidence="9" type="ORF">CDA92_23130</name>
</gene>
<feature type="compositionally biased region" description="Polar residues" evidence="6">
    <location>
        <begin position="47"/>
        <end position="60"/>
    </location>
</feature>